<evidence type="ECO:0000313" key="2">
    <source>
        <dbReference type="Proteomes" id="UP001553161"/>
    </source>
</evidence>
<name>A0ABV3L8V7_9RHOB</name>
<reference evidence="1 2" key="1">
    <citation type="submission" date="2024-07" db="EMBL/GenBank/DDBJ databases">
        <authorList>
            <person name="Kang M."/>
        </authorList>
    </citation>
    <scope>NUCLEOTIDE SEQUENCE [LARGE SCALE GENOMIC DNA]</scope>
    <source>
        <strain evidence="1 2">DFM31</strain>
    </source>
</reference>
<evidence type="ECO:0000313" key="1">
    <source>
        <dbReference type="EMBL" id="MEV8468009.1"/>
    </source>
</evidence>
<sequence length="49" mass="5419">MGRETVVFMLNKGRCDNGAFAVVCEAQEKCNRLYDVLANLADGRIEVAQ</sequence>
<accession>A0ABV3L8V7</accession>
<dbReference type="EMBL" id="JBFBVU010000020">
    <property type="protein sequence ID" value="MEV8468009.1"/>
    <property type="molecule type" value="Genomic_DNA"/>
</dbReference>
<organism evidence="1 2">
    <name type="scientific">Meridianimarinicoccus marinus</name>
    <dbReference type="NCBI Taxonomy" id="3231483"/>
    <lineage>
        <taxon>Bacteria</taxon>
        <taxon>Pseudomonadati</taxon>
        <taxon>Pseudomonadota</taxon>
        <taxon>Alphaproteobacteria</taxon>
        <taxon>Rhodobacterales</taxon>
        <taxon>Paracoccaceae</taxon>
        <taxon>Meridianimarinicoccus</taxon>
    </lineage>
</organism>
<protein>
    <submittedName>
        <fullName evidence="1">Uncharacterized protein</fullName>
    </submittedName>
</protein>
<dbReference type="Proteomes" id="UP001553161">
    <property type="component" value="Unassembled WGS sequence"/>
</dbReference>
<proteinExistence type="predicted"/>
<gene>
    <name evidence="1" type="ORF">AB0T83_14630</name>
</gene>
<dbReference type="RefSeq" id="WP_366193956.1">
    <property type="nucleotide sequence ID" value="NZ_JBFBVU010000020.1"/>
</dbReference>
<comment type="caution">
    <text evidence="1">The sequence shown here is derived from an EMBL/GenBank/DDBJ whole genome shotgun (WGS) entry which is preliminary data.</text>
</comment>
<keyword evidence="2" id="KW-1185">Reference proteome</keyword>